<evidence type="ECO:0000313" key="2">
    <source>
        <dbReference type="EMBL" id="CAD8602853.1"/>
    </source>
</evidence>
<name>A0A7S0Q0Z0_9EUKA</name>
<protein>
    <recommendedName>
        <fullName evidence="3">Chorismate mutase</fullName>
    </recommendedName>
</protein>
<feature type="chain" id="PRO_5031510574" description="Chorismate mutase" evidence="1">
    <location>
        <begin position="17"/>
        <end position="204"/>
    </location>
</feature>
<evidence type="ECO:0000256" key="1">
    <source>
        <dbReference type="SAM" id="SignalP"/>
    </source>
</evidence>
<dbReference type="AlphaFoldDB" id="A0A7S0Q0Z0"/>
<keyword evidence="1" id="KW-0732">Signal</keyword>
<sequence length="204" mass="21407">MVLFARLVMLVAGAAALRTPPTPPTSAVAQSRRTVVTTGCAIALARSFPTPPAFAGNAAIKEQLAEKVAANREAERVAALPITKLRALRGRLAAAPSLIEEGNWNALRNVVRAMQGTSDLASAATSTDTKPLTKRLNGKLFVVDNFAYSQELAFTGVLSGYCAPGVVPRDEPGSCKVRPFSTAEPLAALKEALATFDEILAQCS</sequence>
<reference evidence="2" key="1">
    <citation type="submission" date="2021-01" db="EMBL/GenBank/DDBJ databases">
        <authorList>
            <person name="Corre E."/>
            <person name="Pelletier E."/>
            <person name="Niang G."/>
            <person name="Scheremetjew M."/>
            <person name="Finn R."/>
            <person name="Kale V."/>
            <person name="Holt S."/>
            <person name="Cochrane G."/>
            <person name="Meng A."/>
            <person name="Brown T."/>
            <person name="Cohen L."/>
        </authorList>
    </citation>
    <scope>NUCLEOTIDE SEQUENCE</scope>
    <source>
        <strain evidence="2">PLY182g</strain>
    </source>
</reference>
<dbReference type="EMBL" id="HBEY01012835">
    <property type="protein sequence ID" value="CAD8602853.1"/>
    <property type="molecule type" value="Transcribed_RNA"/>
</dbReference>
<proteinExistence type="predicted"/>
<gene>
    <name evidence="2" type="ORF">CPEL01642_LOCUS6186</name>
</gene>
<organism evidence="2">
    <name type="scientific">Coccolithus braarudii</name>
    <dbReference type="NCBI Taxonomy" id="221442"/>
    <lineage>
        <taxon>Eukaryota</taxon>
        <taxon>Haptista</taxon>
        <taxon>Haptophyta</taxon>
        <taxon>Prymnesiophyceae</taxon>
        <taxon>Coccolithales</taxon>
        <taxon>Coccolithaceae</taxon>
        <taxon>Coccolithus</taxon>
    </lineage>
</organism>
<accession>A0A7S0Q0Z0</accession>
<feature type="signal peptide" evidence="1">
    <location>
        <begin position="1"/>
        <end position="16"/>
    </location>
</feature>
<evidence type="ECO:0008006" key="3">
    <source>
        <dbReference type="Google" id="ProtNLM"/>
    </source>
</evidence>